<keyword evidence="3" id="KW-1185">Reference proteome</keyword>
<name>A0A8D0HSR8_SPHPU</name>
<reference evidence="2" key="2">
    <citation type="submission" date="2025-09" db="UniProtKB">
        <authorList>
            <consortium name="Ensembl"/>
        </authorList>
    </citation>
    <scope>IDENTIFICATION</scope>
</reference>
<dbReference type="Proteomes" id="UP000694392">
    <property type="component" value="Unplaced"/>
</dbReference>
<dbReference type="Ensembl" id="ENSSPUT00000025691.1">
    <property type="protein sequence ID" value="ENSSPUP00000024088.1"/>
    <property type="gene ID" value="ENSSPUG00000018451.1"/>
</dbReference>
<evidence type="ECO:0000313" key="2">
    <source>
        <dbReference type="Ensembl" id="ENSSPUP00000024088.1"/>
    </source>
</evidence>
<protein>
    <recommendedName>
        <fullName evidence="4">Protein FAM167A</fullName>
    </recommendedName>
</protein>
<evidence type="ECO:0000256" key="1">
    <source>
        <dbReference type="SAM" id="MobiDB-lite"/>
    </source>
</evidence>
<dbReference type="PANTHER" id="PTHR32289">
    <property type="entry name" value="PROTEIN FAM167A"/>
    <property type="match status" value="1"/>
</dbReference>
<organism evidence="2 3">
    <name type="scientific">Sphenodon punctatus</name>
    <name type="common">Tuatara</name>
    <name type="synonym">Hatteria punctata</name>
    <dbReference type="NCBI Taxonomy" id="8508"/>
    <lineage>
        <taxon>Eukaryota</taxon>
        <taxon>Metazoa</taxon>
        <taxon>Chordata</taxon>
        <taxon>Craniata</taxon>
        <taxon>Vertebrata</taxon>
        <taxon>Euteleostomi</taxon>
        <taxon>Lepidosauria</taxon>
        <taxon>Sphenodontia</taxon>
        <taxon>Sphenodontidae</taxon>
        <taxon>Sphenodon</taxon>
    </lineage>
</organism>
<feature type="compositionally biased region" description="Basic and acidic residues" evidence="1">
    <location>
        <begin position="73"/>
        <end position="86"/>
    </location>
</feature>
<dbReference type="GeneTree" id="ENSGT00940000159097"/>
<accession>A0A8D0HSR8</accession>
<evidence type="ECO:0000313" key="3">
    <source>
        <dbReference type="Proteomes" id="UP000694392"/>
    </source>
</evidence>
<evidence type="ECO:0008006" key="4">
    <source>
        <dbReference type="Google" id="ProtNLM"/>
    </source>
</evidence>
<sequence>MSVPKIQTEELPGSTETPSESVPPQDDHLRSLKALTEKLRLQTRRPSYLEWKAKLEEQKWKNSQPSEEEEVKDDEKFPEEAADPLRKVQGHLNGKSSREQEALTSGRLSGFESIDEALNWLKKELVSG</sequence>
<feature type="region of interest" description="Disordered" evidence="1">
    <location>
        <begin position="56"/>
        <end position="107"/>
    </location>
</feature>
<dbReference type="InterPro" id="IPR051771">
    <property type="entry name" value="FAM167_domain"/>
</dbReference>
<proteinExistence type="predicted"/>
<dbReference type="OMA" id="KELXIGV"/>
<feature type="region of interest" description="Disordered" evidence="1">
    <location>
        <begin position="1"/>
        <end position="27"/>
    </location>
</feature>
<dbReference type="PANTHER" id="PTHR32289:SF3">
    <property type="entry name" value="PROTEIN FAM167A"/>
    <property type="match status" value="1"/>
</dbReference>
<dbReference type="AlphaFoldDB" id="A0A8D0HSR8"/>
<reference evidence="2" key="1">
    <citation type="submission" date="2025-08" db="UniProtKB">
        <authorList>
            <consortium name="Ensembl"/>
        </authorList>
    </citation>
    <scope>IDENTIFICATION</scope>
</reference>